<dbReference type="InterPro" id="IPR013766">
    <property type="entry name" value="Thioredoxin_domain"/>
</dbReference>
<dbReference type="PROSITE" id="PS00194">
    <property type="entry name" value="THIOREDOXIN_1"/>
    <property type="match status" value="1"/>
</dbReference>
<dbReference type="Gene3D" id="3.40.30.10">
    <property type="entry name" value="Glutaredoxin"/>
    <property type="match status" value="1"/>
</dbReference>
<evidence type="ECO:0000259" key="3">
    <source>
        <dbReference type="PROSITE" id="PS51352"/>
    </source>
</evidence>
<protein>
    <submittedName>
        <fullName evidence="4">Thiol-disulfide isomerase/thioredoxin</fullName>
    </submittedName>
</protein>
<dbReference type="CDD" id="cd02966">
    <property type="entry name" value="TlpA_like_family"/>
    <property type="match status" value="1"/>
</dbReference>
<evidence type="ECO:0000313" key="4">
    <source>
        <dbReference type="EMBL" id="TDQ78105.1"/>
    </source>
</evidence>
<dbReference type="Proteomes" id="UP000295292">
    <property type="component" value="Unassembled WGS sequence"/>
</dbReference>
<dbReference type="GO" id="GO:0016209">
    <property type="term" value="F:antioxidant activity"/>
    <property type="evidence" value="ECO:0007669"/>
    <property type="project" value="InterPro"/>
</dbReference>
<evidence type="ECO:0000256" key="2">
    <source>
        <dbReference type="SAM" id="SignalP"/>
    </source>
</evidence>
<keyword evidence="2" id="KW-0732">Signal</keyword>
<dbReference type="PANTHER" id="PTHR42852:SF17">
    <property type="entry name" value="THIOREDOXIN-LIKE PROTEIN HI_1115"/>
    <property type="match status" value="1"/>
</dbReference>
<organism evidence="4 5">
    <name type="scientific">Sphingobacterium yanglingense</name>
    <dbReference type="NCBI Taxonomy" id="1437280"/>
    <lineage>
        <taxon>Bacteria</taxon>
        <taxon>Pseudomonadati</taxon>
        <taxon>Bacteroidota</taxon>
        <taxon>Sphingobacteriia</taxon>
        <taxon>Sphingobacteriales</taxon>
        <taxon>Sphingobacteriaceae</taxon>
        <taxon>Sphingobacterium</taxon>
    </lineage>
</organism>
<dbReference type="InterPro" id="IPR036249">
    <property type="entry name" value="Thioredoxin-like_sf"/>
</dbReference>
<dbReference type="PANTHER" id="PTHR42852">
    <property type="entry name" value="THIOL:DISULFIDE INTERCHANGE PROTEIN DSBE"/>
    <property type="match status" value="1"/>
</dbReference>
<evidence type="ECO:0000256" key="1">
    <source>
        <dbReference type="ARBA" id="ARBA00023284"/>
    </source>
</evidence>
<comment type="caution">
    <text evidence="4">The sequence shown here is derived from an EMBL/GenBank/DDBJ whole genome shotgun (WGS) entry which is preliminary data.</text>
</comment>
<dbReference type="SUPFAM" id="SSF52833">
    <property type="entry name" value="Thioredoxin-like"/>
    <property type="match status" value="1"/>
</dbReference>
<dbReference type="InterPro" id="IPR017937">
    <property type="entry name" value="Thioredoxin_CS"/>
</dbReference>
<feature type="domain" description="Thioredoxin" evidence="3">
    <location>
        <begin position="283"/>
        <end position="426"/>
    </location>
</feature>
<dbReference type="GO" id="GO:0016491">
    <property type="term" value="F:oxidoreductase activity"/>
    <property type="evidence" value="ECO:0007669"/>
    <property type="project" value="InterPro"/>
</dbReference>
<dbReference type="OrthoDB" id="634996at2"/>
<name>A0A4R6WPD9_9SPHI</name>
<dbReference type="EMBL" id="SNYV01000013">
    <property type="protein sequence ID" value="TDQ78105.1"/>
    <property type="molecule type" value="Genomic_DNA"/>
</dbReference>
<dbReference type="InterPro" id="IPR000866">
    <property type="entry name" value="AhpC/TSA"/>
</dbReference>
<keyword evidence="4" id="KW-0413">Isomerase</keyword>
<feature type="chain" id="PRO_5020581328" evidence="2">
    <location>
        <begin position="21"/>
        <end position="431"/>
    </location>
</feature>
<dbReference type="AlphaFoldDB" id="A0A4R6WPD9"/>
<gene>
    <name evidence="4" type="ORF">CLV99_2083</name>
</gene>
<feature type="signal peptide" evidence="2">
    <location>
        <begin position="1"/>
        <end position="20"/>
    </location>
</feature>
<dbReference type="Pfam" id="PF00578">
    <property type="entry name" value="AhpC-TSA"/>
    <property type="match status" value="1"/>
</dbReference>
<proteinExistence type="predicted"/>
<keyword evidence="1" id="KW-0676">Redox-active center</keyword>
<dbReference type="RefSeq" id="WP_133584357.1">
    <property type="nucleotide sequence ID" value="NZ_SNYV01000013.1"/>
</dbReference>
<evidence type="ECO:0000313" key="5">
    <source>
        <dbReference type="Proteomes" id="UP000295292"/>
    </source>
</evidence>
<reference evidence="4 5" key="1">
    <citation type="submission" date="2019-03" db="EMBL/GenBank/DDBJ databases">
        <title>Genomic Encyclopedia of Archaeal and Bacterial Type Strains, Phase II (KMG-II): from individual species to whole genera.</title>
        <authorList>
            <person name="Goeker M."/>
        </authorList>
    </citation>
    <scope>NUCLEOTIDE SEQUENCE [LARGE SCALE GENOMIC DNA]</scope>
    <source>
        <strain evidence="4 5">DSM 28353</strain>
    </source>
</reference>
<keyword evidence="5" id="KW-1185">Reference proteome</keyword>
<dbReference type="InterPro" id="IPR050553">
    <property type="entry name" value="Thioredoxin_ResA/DsbE_sf"/>
</dbReference>
<accession>A0A4R6WPD9</accession>
<dbReference type="GO" id="GO:0016853">
    <property type="term" value="F:isomerase activity"/>
    <property type="evidence" value="ECO:0007669"/>
    <property type="project" value="UniProtKB-KW"/>
</dbReference>
<dbReference type="PROSITE" id="PS51352">
    <property type="entry name" value="THIOREDOXIN_2"/>
    <property type="match status" value="1"/>
</dbReference>
<sequence length="431" mass="49254">MIKKLSFVVLGLCLAIAVFAQEQKENTPIADKAKVEREELINRLYAEKDVDKVKSIALEIVKRIDTDPTWSSEKNRRDMFRMHPLYAYLDAEDFDGFKKFLNELGEVTGTERIHFATAGYARRAVAKGIDLDFAGQIMEKERNWAREKMEDAKRVADSTASILAGREYGYALFTTDQARLAYKLGEKQRALELSTEAMRYNVKRKDADLTDFYVKLATELYPSDMLKKELEQLIESRMSTANVVDRLKAIFEEENKSNQGFDQYLASLNKSQVAEKIEELRTKMLDEDAPVFSLKDLDGNTVTLDGLKGKVVILDFWATWCGPCKASFPAMQSMVNKYKDDQNVHFLFIDTYERGDNKEKNASDYIKSKNFTFQVLMDNTDEVVKSYGAKSIPAKFVIDKNGRLRFRAAGFSSDSDLMAEIEAMIHLAEQE</sequence>